<dbReference type="SUPFAM" id="SSF53448">
    <property type="entry name" value="Nucleotide-diphospho-sugar transferases"/>
    <property type="match status" value="1"/>
</dbReference>
<dbReference type="AlphaFoldDB" id="A0A225DG13"/>
<dbReference type="InterPro" id="IPR001173">
    <property type="entry name" value="Glyco_trans_2-like"/>
</dbReference>
<accession>A0A225DG13</accession>
<gene>
    <name evidence="3" type="ORF">FRUB_09496</name>
</gene>
<feature type="domain" description="Glycosyltransferase 2-like" evidence="1">
    <location>
        <begin position="14"/>
        <end position="103"/>
    </location>
</feature>
<dbReference type="Pfam" id="PF05050">
    <property type="entry name" value="Methyltransf_21"/>
    <property type="match status" value="1"/>
</dbReference>
<dbReference type="PANTHER" id="PTHR34203:SF13">
    <property type="entry name" value="EXPRESSED PROTEIN"/>
    <property type="match status" value="1"/>
</dbReference>
<dbReference type="OrthoDB" id="9772170at2"/>
<dbReference type="InterPro" id="IPR052514">
    <property type="entry name" value="SAM-dependent_MTase"/>
</dbReference>
<dbReference type="Gene3D" id="3.40.50.150">
    <property type="entry name" value="Vaccinia Virus protein VP39"/>
    <property type="match status" value="1"/>
</dbReference>
<evidence type="ECO:0000313" key="3">
    <source>
        <dbReference type="EMBL" id="OWK35335.1"/>
    </source>
</evidence>
<proteinExistence type="predicted"/>
<dbReference type="InterPro" id="IPR029044">
    <property type="entry name" value="Nucleotide-diphossugar_trans"/>
</dbReference>
<dbReference type="Proteomes" id="UP000214646">
    <property type="component" value="Unassembled WGS sequence"/>
</dbReference>
<dbReference type="Gene3D" id="3.40.50.2000">
    <property type="entry name" value="Glycogen Phosphorylase B"/>
    <property type="match status" value="1"/>
</dbReference>
<evidence type="ECO:0000259" key="1">
    <source>
        <dbReference type="Pfam" id="PF00535"/>
    </source>
</evidence>
<reference evidence="4" key="1">
    <citation type="submission" date="2017-06" db="EMBL/GenBank/DDBJ databases">
        <title>Genome analysis of Fimbriiglobus ruber SP5, the first member of the order Planctomycetales with confirmed chitinolytic capability.</title>
        <authorList>
            <person name="Ravin N.V."/>
            <person name="Rakitin A.L."/>
            <person name="Ivanova A.A."/>
            <person name="Beletsky A.V."/>
            <person name="Kulichevskaya I.S."/>
            <person name="Mardanov A.V."/>
            <person name="Dedysh S.N."/>
        </authorList>
    </citation>
    <scope>NUCLEOTIDE SEQUENCE [LARGE SCALE GENOMIC DNA]</scope>
    <source>
        <strain evidence="4">SP5</strain>
    </source>
</reference>
<dbReference type="GO" id="GO:0016740">
    <property type="term" value="F:transferase activity"/>
    <property type="evidence" value="ECO:0007669"/>
    <property type="project" value="UniProtKB-KW"/>
</dbReference>
<dbReference type="EMBL" id="NIDE01000018">
    <property type="protein sequence ID" value="OWK35335.1"/>
    <property type="molecule type" value="Genomic_DNA"/>
</dbReference>
<dbReference type="SUPFAM" id="SSF53756">
    <property type="entry name" value="UDP-Glycosyltransferase/glycogen phosphorylase"/>
    <property type="match status" value="1"/>
</dbReference>
<dbReference type="Gene3D" id="3.90.550.10">
    <property type="entry name" value="Spore Coat Polysaccharide Biosynthesis Protein SpsA, Chain A"/>
    <property type="match status" value="1"/>
</dbReference>
<dbReference type="PANTHER" id="PTHR34203">
    <property type="entry name" value="METHYLTRANSFERASE, FKBM FAMILY PROTEIN"/>
    <property type="match status" value="1"/>
</dbReference>
<keyword evidence="3" id="KW-0808">Transferase</keyword>
<sequence>MSDPAVSVVLSVSDDLSLLTWAIESLRRQTLGDWELLPVGAGAVGATREFLDCAATADQRIRLVEHPFLRGRAAAYSAARGYLIAYLDSGGEFYHDHLARAWEGRGRGDVLVFRYDLIADVAGSPDAGTATRYDPLTRHDKLFSESVVAAIGVVHRRELLARIEPFTDGPDYRSAVEADDDLWRKLARVGARFVYIPAASGKWRVRSDTQLSLRPAASPCAVPPALVAVTVHNAVEKRQMLIPRDETGTVARIFGEGKYDGVPVDKLRVPPVIVDVGANVGVFALYAKLRFHRDAIVHCFEPHLPTIELLRRNVRELPGVTVHPFGLGRGDVTAELRLDPRSSAGHSIKAEHVRHPEGIARVTLRDAGAVWDDLGLGEVDVLKLDACGCEGDILEALGPHLTQVRFVLVALNCVTDRPRIEALLPRHQLVIETTRTAEPGLLKFVRLDLRGEMAARVTVHSTHIAGVGPADRTPVMSGFAATSRARGSSYFPRVMFASYHCYHDSASGAALCTRDLFALLTARGWACRVFTGPNLDDPVAPPVGDKLRAYPTTQMARGRFGNADFTLYHSQAGGFPVTMFAPDPPAATRSPTQEEARAFAAVLSDAIREFRPDVVLTYGGDDASRAVVEAGRAVGAAVVFWLHNRAYTDATIFRDCDTVVVPSEASRGHYRDLLGLESVVLPGPWM</sequence>
<name>A0A225DG13_9BACT</name>
<evidence type="ECO:0000259" key="2">
    <source>
        <dbReference type="Pfam" id="PF05050"/>
    </source>
</evidence>
<comment type="caution">
    <text evidence="3">The sequence shown here is derived from an EMBL/GenBank/DDBJ whole genome shotgun (WGS) entry which is preliminary data.</text>
</comment>
<dbReference type="InterPro" id="IPR006342">
    <property type="entry name" value="FkbM_mtfrase"/>
</dbReference>
<dbReference type="RefSeq" id="WP_088259930.1">
    <property type="nucleotide sequence ID" value="NZ_NIDE01000018.1"/>
</dbReference>
<dbReference type="SUPFAM" id="SSF53335">
    <property type="entry name" value="S-adenosyl-L-methionine-dependent methyltransferases"/>
    <property type="match status" value="1"/>
</dbReference>
<protein>
    <submittedName>
        <fullName evidence="3">Putative O-linked N-acetylglucosamine transferase, SPINDLY family</fullName>
    </submittedName>
</protein>
<dbReference type="NCBIfam" id="TIGR01444">
    <property type="entry name" value="fkbM_fam"/>
    <property type="match status" value="1"/>
</dbReference>
<evidence type="ECO:0000313" key="4">
    <source>
        <dbReference type="Proteomes" id="UP000214646"/>
    </source>
</evidence>
<keyword evidence="4" id="KW-1185">Reference proteome</keyword>
<organism evidence="3 4">
    <name type="scientific">Fimbriiglobus ruber</name>
    <dbReference type="NCBI Taxonomy" id="1908690"/>
    <lineage>
        <taxon>Bacteria</taxon>
        <taxon>Pseudomonadati</taxon>
        <taxon>Planctomycetota</taxon>
        <taxon>Planctomycetia</taxon>
        <taxon>Gemmatales</taxon>
        <taxon>Gemmataceae</taxon>
        <taxon>Fimbriiglobus</taxon>
    </lineage>
</organism>
<feature type="domain" description="Methyltransferase FkbM" evidence="2">
    <location>
        <begin position="275"/>
        <end position="409"/>
    </location>
</feature>
<dbReference type="Pfam" id="PF00535">
    <property type="entry name" value="Glycos_transf_2"/>
    <property type="match status" value="1"/>
</dbReference>
<dbReference type="InterPro" id="IPR029063">
    <property type="entry name" value="SAM-dependent_MTases_sf"/>
</dbReference>